<reference evidence="1" key="1">
    <citation type="submission" date="2015-07" db="EMBL/GenBank/DDBJ databases">
        <title>Transcriptome Assembly of Anthurium amnicola.</title>
        <authorList>
            <person name="Suzuki J."/>
        </authorList>
    </citation>
    <scope>NUCLEOTIDE SEQUENCE</scope>
</reference>
<name>A0A1D1Y263_9ARAE</name>
<sequence>EAMQMELISDNIHMSLIHAPETDTPGRAIDFKTRPELSKIIVRSTGNMMKPVDVATIALDGIKAGKLDIHLSFLGCLMSVATAGCSPQRSFLMAFAEVIGAGFVRLVAILPKWLVQDDRELQCQKEKRLLNLTYFE</sequence>
<dbReference type="PANTHER" id="PTHR43550">
    <property type="entry name" value="3-KETODIHYDROSPHINGOSINE REDUCTASE"/>
    <property type="match status" value="1"/>
</dbReference>
<accession>A0A1D1Y263</accession>
<dbReference type="AlphaFoldDB" id="A0A1D1Y263"/>
<proteinExistence type="predicted"/>
<feature type="non-terminal residue" evidence="1">
    <location>
        <position position="1"/>
    </location>
</feature>
<dbReference type="GO" id="GO:0006666">
    <property type="term" value="P:3-keto-sphinganine metabolic process"/>
    <property type="evidence" value="ECO:0007669"/>
    <property type="project" value="TreeGrafter"/>
</dbReference>
<dbReference type="GO" id="GO:0030148">
    <property type="term" value="P:sphingolipid biosynthetic process"/>
    <property type="evidence" value="ECO:0007669"/>
    <property type="project" value="TreeGrafter"/>
</dbReference>
<dbReference type="PANTHER" id="PTHR43550:SF3">
    <property type="entry name" value="3-KETODIHYDROSPHINGOSINE REDUCTASE"/>
    <property type="match status" value="1"/>
</dbReference>
<dbReference type="EMBL" id="GDJX01019225">
    <property type="protein sequence ID" value="JAT48711.1"/>
    <property type="molecule type" value="Transcribed_RNA"/>
</dbReference>
<evidence type="ECO:0000313" key="1">
    <source>
        <dbReference type="EMBL" id="JAT48711.1"/>
    </source>
</evidence>
<dbReference type="GO" id="GO:0005789">
    <property type="term" value="C:endoplasmic reticulum membrane"/>
    <property type="evidence" value="ECO:0007669"/>
    <property type="project" value="TreeGrafter"/>
</dbReference>
<protein>
    <submittedName>
        <fullName evidence="1">3-ketodihydrosphingosine reductase</fullName>
    </submittedName>
</protein>
<organism evidence="1">
    <name type="scientific">Anthurium amnicola</name>
    <dbReference type="NCBI Taxonomy" id="1678845"/>
    <lineage>
        <taxon>Eukaryota</taxon>
        <taxon>Viridiplantae</taxon>
        <taxon>Streptophyta</taxon>
        <taxon>Embryophyta</taxon>
        <taxon>Tracheophyta</taxon>
        <taxon>Spermatophyta</taxon>
        <taxon>Magnoliopsida</taxon>
        <taxon>Liliopsida</taxon>
        <taxon>Araceae</taxon>
        <taxon>Pothoideae</taxon>
        <taxon>Potheae</taxon>
        <taxon>Anthurium</taxon>
    </lineage>
</organism>
<dbReference type="GO" id="GO:0047560">
    <property type="term" value="F:3-dehydrosphinganine reductase activity"/>
    <property type="evidence" value="ECO:0007669"/>
    <property type="project" value="TreeGrafter"/>
</dbReference>
<gene>
    <name evidence="1" type="primary">KDSR_11</name>
    <name evidence="1" type="ORF">g.112564</name>
</gene>